<feature type="active site" description="Proton acceptor" evidence="11">
    <location>
        <position position="318"/>
    </location>
</feature>
<evidence type="ECO:0000256" key="5">
    <source>
        <dbReference type="ARBA" id="ARBA00015486"/>
    </source>
</evidence>
<evidence type="ECO:0000313" key="12">
    <source>
        <dbReference type="EMBL" id="EAX47815.1"/>
    </source>
</evidence>
<dbReference type="GO" id="GO:0009236">
    <property type="term" value="P:cobalamin biosynthetic process"/>
    <property type="evidence" value="ECO:0007669"/>
    <property type="project" value="UniProtKB-UniRule"/>
</dbReference>
<dbReference type="HAMAP" id="MF_00230">
    <property type="entry name" value="CobT"/>
    <property type="match status" value="1"/>
</dbReference>
<keyword evidence="7 11" id="KW-0328">Glycosyltransferase</keyword>
<evidence type="ECO:0000256" key="11">
    <source>
        <dbReference type="HAMAP-Rule" id="MF_00230"/>
    </source>
</evidence>
<dbReference type="Pfam" id="PF02277">
    <property type="entry name" value="DBI_PRT"/>
    <property type="match status" value="1"/>
</dbReference>
<dbReference type="Gene3D" id="1.10.1610.10">
    <property type="match status" value="1"/>
</dbReference>
<dbReference type="FunFam" id="3.40.50.10210:FF:000001">
    <property type="entry name" value="Nicotinate-nucleotide--dimethylbenzimidazole phosphoribosyltransferase"/>
    <property type="match status" value="1"/>
</dbReference>
<dbReference type="Proteomes" id="UP000005139">
    <property type="component" value="Unassembled WGS sequence"/>
</dbReference>
<evidence type="ECO:0000256" key="1">
    <source>
        <dbReference type="ARBA" id="ARBA00002197"/>
    </source>
</evidence>
<dbReference type="EMBL" id="AAWL01000006">
    <property type="protein sequence ID" value="EAX47815.1"/>
    <property type="molecule type" value="Genomic_DNA"/>
</dbReference>
<dbReference type="PANTHER" id="PTHR43463:SF1">
    <property type="entry name" value="NICOTINATE-NUCLEOTIDE--DIMETHYLBENZIMIDAZOLE PHOSPHORIBOSYLTRANSFERASE"/>
    <property type="match status" value="1"/>
</dbReference>
<evidence type="ECO:0000256" key="6">
    <source>
        <dbReference type="ARBA" id="ARBA00022573"/>
    </source>
</evidence>
<evidence type="ECO:0000256" key="2">
    <source>
        <dbReference type="ARBA" id="ARBA00005049"/>
    </source>
</evidence>
<evidence type="ECO:0000256" key="9">
    <source>
        <dbReference type="ARBA" id="ARBA00030686"/>
    </source>
</evidence>
<organism evidence="12 13">
    <name type="scientific">Thermosinus carboxydivorans Nor1</name>
    <dbReference type="NCBI Taxonomy" id="401526"/>
    <lineage>
        <taxon>Bacteria</taxon>
        <taxon>Bacillati</taxon>
        <taxon>Bacillota</taxon>
        <taxon>Negativicutes</taxon>
        <taxon>Selenomonadales</taxon>
        <taxon>Sporomusaceae</taxon>
        <taxon>Thermosinus</taxon>
    </lineage>
</organism>
<comment type="pathway">
    <text evidence="2 11">Nucleoside biosynthesis; alpha-ribazole biosynthesis; alpha-ribazole from 5,6-dimethylbenzimidazole: step 1/2.</text>
</comment>
<dbReference type="PANTHER" id="PTHR43463">
    <property type="entry name" value="NICOTINATE-NUCLEOTIDE--DIMETHYLBENZIMIDAZOLE PHOSPHORIBOSYLTRANSFERASE"/>
    <property type="match status" value="1"/>
</dbReference>
<evidence type="ECO:0000313" key="13">
    <source>
        <dbReference type="Proteomes" id="UP000005139"/>
    </source>
</evidence>
<comment type="caution">
    <text evidence="12">The sequence shown here is derived from an EMBL/GenBank/DDBJ whole genome shotgun (WGS) entry which is preliminary data.</text>
</comment>
<dbReference type="GO" id="GO:0008939">
    <property type="term" value="F:nicotinate-nucleotide-dimethylbenzimidazole phosphoribosyltransferase activity"/>
    <property type="evidence" value="ECO:0007669"/>
    <property type="project" value="UniProtKB-UniRule"/>
</dbReference>
<evidence type="ECO:0000256" key="7">
    <source>
        <dbReference type="ARBA" id="ARBA00022676"/>
    </source>
</evidence>
<dbReference type="RefSeq" id="WP_007289075.1">
    <property type="nucleotide sequence ID" value="NZ_AAWL01000006.1"/>
</dbReference>
<dbReference type="AlphaFoldDB" id="A1HPW3"/>
<keyword evidence="6 11" id="KW-0169">Cobalamin biosynthesis</keyword>
<keyword evidence="13" id="KW-1185">Reference proteome</keyword>
<evidence type="ECO:0000256" key="8">
    <source>
        <dbReference type="ARBA" id="ARBA00022679"/>
    </source>
</evidence>
<dbReference type="NCBIfam" id="TIGR03160">
    <property type="entry name" value="cobT_DBIPRT"/>
    <property type="match status" value="1"/>
</dbReference>
<dbReference type="InterPro" id="IPR023195">
    <property type="entry name" value="Nict_dMeBzImd_PRibTrfase_N"/>
</dbReference>
<sequence length="353" mass="36751">MELLQQTIHNIPPVDHQAAAAVKRRYDSLTKPQGSLGELETLVANYAGMTGEPLPSIPRKAMVLMAGDHGVAVHGISAYPQEVTVQMVYNYLSGGAGANVLARHAGADMFIVDVGVRVDLKEHPRLINRKIAYGTEDFTRGPAMSREQAVKGLEVGIEIANMCIDQGYGLFALAEMGIGNTTATAAIASVFTGLPPELAVGRGSGIGDGRLKVKLQAVQQALKVNKPNRDDALDVLSKLGGYDIAGLAGVILGGAARRVPTVVDGVIATGAALIAASLAPAARNYMIGSHLSAEPAHGKMLEVLGLRAVLDMGMRLGEGTGACLAMTLLDAGIKLLRDMATFEEAGVATAEPK</sequence>
<dbReference type="UniPathway" id="UPA00061">
    <property type="reaction ID" value="UER00516"/>
</dbReference>
<dbReference type="CDD" id="cd02439">
    <property type="entry name" value="DMB-PRT_CobT"/>
    <property type="match status" value="1"/>
</dbReference>
<dbReference type="Gene3D" id="3.40.50.10210">
    <property type="match status" value="1"/>
</dbReference>
<accession>A1HPW3</accession>
<dbReference type="SUPFAM" id="SSF52733">
    <property type="entry name" value="Nicotinate mononucleotide:5,6-dimethylbenzimidazole phosphoribosyltransferase (CobT)"/>
    <property type="match status" value="1"/>
</dbReference>
<gene>
    <name evidence="11" type="primary">cobT</name>
    <name evidence="12" type="ORF">TcarDRAFT_1504</name>
</gene>
<reference evidence="12 13" key="2">
    <citation type="submission" date="2007-01" db="EMBL/GenBank/DDBJ databases">
        <title>Sequencing of the draft genome and assembly of Thermosinus carboxydivorans Nor1.</title>
        <authorList>
            <consortium name="US DOE Joint Genome Institute (JGI-PGF)"/>
            <person name="Copeland A."/>
            <person name="Lucas S."/>
            <person name="Lapidus A."/>
            <person name="Barry K."/>
            <person name="Glavina del Rio T."/>
            <person name="Dalin E."/>
            <person name="Tice H."/>
            <person name="Bruce D."/>
            <person name="Pitluck S."/>
            <person name="Richardson P."/>
        </authorList>
    </citation>
    <scope>NUCLEOTIDE SEQUENCE [LARGE SCALE GENOMIC DNA]</scope>
    <source>
        <strain evidence="12 13">Nor1</strain>
    </source>
</reference>
<dbReference type="EC" id="2.4.2.21" evidence="4 11"/>
<evidence type="ECO:0000256" key="3">
    <source>
        <dbReference type="ARBA" id="ARBA00007110"/>
    </source>
</evidence>
<name>A1HPW3_9FIRM</name>
<protein>
    <recommendedName>
        <fullName evidence="5 11">Nicotinate-nucleotide--dimethylbenzimidazole phosphoribosyltransferase</fullName>
        <shortName evidence="11">NN:DBI PRT</shortName>
        <ecNumber evidence="4 11">2.4.2.21</ecNumber>
    </recommendedName>
    <alternativeName>
        <fullName evidence="9 11">N(1)-alpha-phosphoribosyltransferase</fullName>
    </alternativeName>
</protein>
<comment type="function">
    <text evidence="1 11">Catalyzes the synthesis of alpha-ribazole-5'-phosphate from nicotinate mononucleotide (NAMN) and 5,6-dimethylbenzimidazole (DMB).</text>
</comment>
<proteinExistence type="inferred from homology"/>
<reference evidence="12 13" key="1">
    <citation type="submission" date="2007-01" db="EMBL/GenBank/DDBJ databases">
        <title>Annotation of the draft genome assembly of Thermosinus carboxydivorans Nor1.</title>
        <authorList>
            <consortium name="US DOE Joint Genome Institute (JGI-ORNL)"/>
            <person name="Larimer F."/>
            <person name="Land M."/>
            <person name="Hauser L."/>
        </authorList>
    </citation>
    <scope>NUCLEOTIDE SEQUENCE [LARGE SCALE GENOMIC DNA]</scope>
    <source>
        <strain evidence="12 13">Nor1</strain>
    </source>
</reference>
<dbReference type="InterPro" id="IPR017846">
    <property type="entry name" value="Nict_dMeBzImd_PRibTrfase_bact"/>
</dbReference>
<comment type="catalytic activity">
    <reaction evidence="10 11">
        <text>5,6-dimethylbenzimidazole + nicotinate beta-D-ribonucleotide = alpha-ribazole 5'-phosphate + nicotinate + H(+)</text>
        <dbReference type="Rhea" id="RHEA:11196"/>
        <dbReference type="ChEBI" id="CHEBI:15378"/>
        <dbReference type="ChEBI" id="CHEBI:15890"/>
        <dbReference type="ChEBI" id="CHEBI:32544"/>
        <dbReference type="ChEBI" id="CHEBI:57502"/>
        <dbReference type="ChEBI" id="CHEBI:57918"/>
        <dbReference type="EC" id="2.4.2.21"/>
    </reaction>
</comment>
<dbReference type="InterPro" id="IPR036087">
    <property type="entry name" value="Nict_dMeBzImd_PRibTrfase_sf"/>
</dbReference>
<dbReference type="InterPro" id="IPR003200">
    <property type="entry name" value="Nict_dMeBzImd_PRibTrfase"/>
</dbReference>
<keyword evidence="8 11" id="KW-0808">Transferase</keyword>
<dbReference type="NCBIfam" id="NF000996">
    <property type="entry name" value="PRK00105.1"/>
    <property type="match status" value="1"/>
</dbReference>
<evidence type="ECO:0000256" key="4">
    <source>
        <dbReference type="ARBA" id="ARBA00011991"/>
    </source>
</evidence>
<comment type="similarity">
    <text evidence="3 11">Belongs to the CobT family.</text>
</comment>
<dbReference type="eggNOG" id="COG2038">
    <property type="taxonomic scope" value="Bacteria"/>
</dbReference>
<dbReference type="OrthoDB" id="9781491at2"/>
<evidence type="ECO:0000256" key="10">
    <source>
        <dbReference type="ARBA" id="ARBA00047340"/>
    </source>
</evidence>